<dbReference type="PROSITE" id="PS51371">
    <property type="entry name" value="CBS"/>
    <property type="match status" value="1"/>
</dbReference>
<organism evidence="4 5">
    <name type="scientific">Lactobacillus mulieris</name>
    <dbReference type="NCBI Taxonomy" id="2508708"/>
    <lineage>
        <taxon>Bacteria</taxon>
        <taxon>Bacillati</taxon>
        <taxon>Bacillota</taxon>
        <taxon>Bacilli</taxon>
        <taxon>Lactobacillales</taxon>
        <taxon>Lactobacillaceae</taxon>
        <taxon>Lactobacillus</taxon>
    </lineage>
</organism>
<evidence type="ECO:0000256" key="1">
    <source>
        <dbReference type="ARBA" id="ARBA00023122"/>
    </source>
</evidence>
<evidence type="ECO:0000313" key="4">
    <source>
        <dbReference type="EMBL" id="MCZ3845115.1"/>
    </source>
</evidence>
<comment type="caution">
    <text evidence="4">The sequence shown here is derived from an EMBL/GenBank/DDBJ whole genome shotgun (WGS) entry which is preliminary data.</text>
</comment>
<dbReference type="CDD" id="cd04643">
    <property type="entry name" value="CBS_pair_bac"/>
    <property type="match status" value="1"/>
</dbReference>
<accession>A0AAP3GY65</accession>
<proteinExistence type="predicted"/>
<dbReference type="EMBL" id="JAKHLF010000010">
    <property type="protein sequence ID" value="MCZ3845115.1"/>
    <property type="molecule type" value="Genomic_DNA"/>
</dbReference>
<feature type="domain" description="CBS" evidence="3">
    <location>
        <begin position="18"/>
        <end position="76"/>
    </location>
</feature>
<dbReference type="PANTHER" id="PTHR43080:SF30">
    <property type="entry name" value="CYCLIC DI-AMP RECEPTOR B"/>
    <property type="match status" value="1"/>
</dbReference>
<dbReference type="InterPro" id="IPR051257">
    <property type="entry name" value="Diverse_CBS-Domain"/>
</dbReference>
<name>A0AAP3GY65_9LACO</name>
<dbReference type="NCBIfam" id="NF041630">
    <property type="entry name" value="CBS_CbpB"/>
    <property type="match status" value="1"/>
</dbReference>
<gene>
    <name evidence="4" type="ORF">L2422_06350</name>
</gene>
<dbReference type="SUPFAM" id="SSF54631">
    <property type="entry name" value="CBS-domain pair"/>
    <property type="match status" value="1"/>
</dbReference>
<sequence>MFSPTIQHLIEQKSGAFLIPASKIAFVQEDAPLYHAFLILTKVKYAKIPVLNHKQQVVGLLSLSMITEKMLTDSDISIEPLSYMKVSEVMQTKFTTINFVNTTMEAQLHLLINNPFIPVVNDSGVFQGLLTRREWIKAFNYISHELDQKYNITEK</sequence>
<evidence type="ECO:0000259" key="3">
    <source>
        <dbReference type="PROSITE" id="PS51371"/>
    </source>
</evidence>
<dbReference type="InterPro" id="IPR048125">
    <property type="entry name" value="CBS_CbpB"/>
</dbReference>
<dbReference type="InterPro" id="IPR046342">
    <property type="entry name" value="CBS_dom_sf"/>
</dbReference>
<dbReference type="AlphaFoldDB" id="A0AAP3GY65"/>
<protein>
    <submittedName>
        <fullName evidence="4">CBS domain-containing protein</fullName>
    </submittedName>
</protein>
<evidence type="ECO:0000256" key="2">
    <source>
        <dbReference type="PROSITE-ProRule" id="PRU00703"/>
    </source>
</evidence>
<dbReference type="RefSeq" id="WP_006586016.1">
    <property type="nucleotide sequence ID" value="NZ_CABMGH010000048.1"/>
</dbReference>
<dbReference type="InterPro" id="IPR000644">
    <property type="entry name" value="CBS_dom"/>
</dbReference>
<dbReference type="Proteomes" id="UP001213015">
    <property type="component" value="Unassembled WGS sequence"/>
</dbReference>
<dbReference type="PANTHER" id="PTHR43080">
    <property type="entry name" value="CBS DOMAIN-CONTAINING PROTEIN CBSX3, MITOCHONDRIAL"/>
    <property type="match status" value="1"/>
</dbReference>
<keyword evidence="1 2" id="KW-0129">CBS domain</keyword>
<reference evidence="4" key="1">
    <citation type="submission" date="2022-01" db="EMBL/GenBank/DDBJ databases">
        <title>VMRC isolate genome collection.</title>
        <authorList>
            <person name="France M."/>
            <person name="Rutt L."/>
            <person name="Humphrys M."/>
            <person name="Ravel J."/>
        </authorList>
    </citation>
    <scope>NUCLEOTIDE SEQUENCE</scope>
    <source>
        <strain evidence="4">C0127B5</strain>
    </source>
</reference>
<dbReference type="Pfam" id="PF00571">
    <property type="entry name" value="CBS"/>
    <property type="match status" value="2"/>
</dbReference>
<dbReference type="Gene3D" id="3.10.580.10">
    <property type="entry name" value="CBS-domain"/>
    <property type="match status" value="1"/>
</dbReference>
<dbReference type="GeneID" id="97458701"/>
<evidence type="ECO:0000313" key="5">
    <source>
        <dbReference type="Proteomes" id="UP001213015"/>
    </source>
</evidence>